<dbReference type="Proteomes" id="UP001500238">
    <property type="component" value="Unassembled WGS sequence"/>
</dbReference>
<dbReference type="PANTHER" id="PTHR40057">
    <property type="entry name" value="SLR1162 PROTEIN"/>
    <property type="match status" value="1"/>
</dbReference>
<name>A0ABP3SS82_9SPHN</name>
<feature type="transmembrane region" description="Helical" evidence="1">
    <location>
        <begin position="229"/>
        <end position="248"/>
    </location>
</feature>
<proteinExistence type="predicted"/>
<feature type="transmembrane region" description="Helical" evidence="1">
    <location>
        <begin position="202"/>
        <end position="223"/>
    </location>
</feature>
<evidence type="ECO:0008006" key="4">
    <source>
        <dbReference type="Google" id="ProtNLM"/>
    </source>
</evidence>
<gene>
    <name evidence="2" type="ORF">GCM10009102_07600</name>
</gene>
<keyword evidence="1" id="KW-0812">Transmembrane</keyword>
<dbReference type="PANTHER" id="PTHR40057:SF1">
    <property type="entry name" value="SLR1162 PROTEIN"/>
    <property type="match status" value="1"/>
</dbReference>
<evidence type="ECO:0000313" key="2">
    <source>
        <dbReference type="EMBL" id="GAA0661308.1"/>
    </source>
</evidence>
<keyword evidence="1" id="KW-0472">Membrane</keyword>
<evidence type="ECO:0000313" key="3">
    <source>
        <dbReference type="Proteomes" id="UP001500238"/>
    </source>
</evidence>
<sequence length="272" mass="30393">MEHDFQLRGAARAIYDACYPTEEWAPCGFEEAERFGTVHYWQAVGAAQEARLALTAKQERQLLLSVVLREMHRLRELARRSRVRLRMPSSPPSPAAFVISRVMRPGHEEAYDPWAACVIAAGQVDEHFVSAVRLDQAGALHHLVLQFADAAALKHWSEQEPYAGLASEADAFSVGLDQNDSGAIMCFDLPSEVAAKKWKTALVTWLGVVPTLLIVSSVIGWVLPNVPRVVQQVISSVLLTSALTWLILPRVRGWSRFWMMQNERGDLRKEPG</sequence>
<dbReference type="RefSeq" id="WP_163956797.1">
    <property type="nucleotide sequence ID" value="NZ_BAAAES010000004.1"/>
</dbReference>
<organism evidence="2 3">
    <name type="scientific">Sphingomonas insulae</name>
    <dbReference type="NCBI Taxonomy" id="424800"/>
    <lineage>
        <taxon>Bacteria</taxon>
        <taxon>Pseudomonadati</taxon>
        <taxon>Pseudomonadota</taxon>
        <taxon>Alphaproteobacteria</taxon>
        <taxon>Sphingomonadales</taxon>
        <taxon>Sphingomonadaceae</taxon>
        <taxon>Sphingomonas</taxon>
    </lineage>
</organism>
<accession>A0ABP3SS82</accession>
<keyword evidence="1" id="KW-1133">Transmembrane helix</keyword>
<dbReference type="InterPro" id="IPR038762">
    <property type="entry name" value="ABM_predict"/>
</dbReference>
<reference evidence="3" key="1">
    <citation type="journal article" date="2019" name="Int. J. Syst. Evol. Microbiol.">
        <title>The Global Catalogue of Microorganisms (GCM) 10K type strain sequencing project: providing services to taxonomists for standard genome sequencing and annotation.</title>
        <authorList>
            <consortium name="The Broad Institute Genomics Platform"/>
            <consortium name="The Broad Institute Genome Sequencing Center for Infectious Disease"/>
            <person name="Wu L."/>
            <person name="Ma J."/>
        </authorList>
    </citation>
    <scope>NUCLEOTIDE SEQUENCE [LARGE SCALE GENOMIC DNA]</scope>
    <source>
        <strain evidence="3">JCM 14603</strain>
    </source>
</reference>
<comment type="caution">
    <text evidence="2">The sequence shown here is derived from an EMBL/GenBank/DDBJ whole genome shotgun (WGS) entry which is preliminary data.</text>
</comment>
<keyword evidence="3" id="KW-1185">Reference proteome</keyword>
<evidence type="ECO:0000256" key="1">
    <source>
        <dbReference type="SAM" id="Phobius"/>
    </source>
</evidence>
<dbReference type="EMBL" id="BAAAES010000004">
    <property type="protein sequence ID" value="GAA0661308.1"/>
    <property type="molecule type" value="Genomic_DNA"/>
</dbReference>
<protein>
    <recommendedName>
        <fullName evidence="4">ABM domain-containing protein</fullName>
    </recommendedName>
</protein>